<dbReference type="AlphaFoldDB" id="A0A147AC36"/>
<dbReference type="InterPro" id="IPR031744">
    <property type="entry name" value="SMIM1"/>
</dbReference>
<name>A0A147AC36_FUNHE</name>
<dbReference type="EMBL" id="GCES01010406">
    <property type="protein sequence ID" value="JAR75917.1"/>
    <property type="molecule type" value="Transcribed_RNA"/>
</dbReference>
<keyword evidence="4" id="KW-1185">Reference proteome</keyword>
<organism evidence="2">
    <name type="scientific">Fundulus heteroclitus</name>
    <name type="common">Killifish</name>
    <name type="synonym">Mummichog</name>
    <dbReference type="NCBI Taxonomy" id="8078"/>
    <lineage>
        <taxon>Eukaryota</taxon>
        <taxon>Metazoa</taxon>
        <taxon>Chordata</taxon>
        <taxon>Craniata</taxon>
        <taxon>Vertebrata</taxon>
        <taxon>Euteleostomi</taxon>
        <taxon>Actinopterygii</taxon>
        <taxon>Neopterygii</taxon>
        <taxon>Teleostei</taxon>
        <taxon>Neoteleostei</taxon>
        <taxon>Acanthomorphata</taxon>
        <taxon>Ovalentaria</taxon>
        <taxon>Atherinomorphae</taxon>
        <taxon>Cyprinodontiformes</taxon>
        <taxon>Fundulidae</taxon>
        <taxon>Fundulus</taxon>
    </lineage>
</organism>
<proteinExistence type="predicted"/>
<reference evidence="2" key="1">
    <citation type="submission" date="2015-01" db="EMBL/GenBank/DDBJ databases">
        <title>EvidentialGene: Evidence-directed Construction of Complete mRNA Transcriptomes without Genomes.</title>
        <authorList>
            <person name="Gilbert D.G."/>
        </authorList>
    </citation>
    <scope>NUCLEOTIDE SEQUENCE</scope>
</reference>
<dbReference type="STRING" id="8078.ENSFHEP00000028400"/>
<dbReference type="PANTHER" id="PTHR38503">
    <property type="entry name" value="SMALL INTEGRAL MEMBRANE PROTEIN 1"/>
    <property type="match status" value="1"/>
</dbReference>
<dbReference type="Pfam" id="PF15875">
    <property type="entry name" value="DUF4731"/>
    <property type="match status" value="1"/>
</dbReference>
<dbReference type="PANTHER" id="PTHR38503:SF1">
    <property type="entry name" value="SMALL INTEGRAL MEMBRANE PROTEIN 1"/>
    <property type="match status" value="1"/>
</dbReference>
<keyword evidence="1" id="KW-1133">Transmembrane helix</keyword>
<evidence type="ECO:0000313" key="2">
    <source>
        <dbReference type="EMBL" id="JAR75917.1"/>
    </source>
</evidence>
<dbReference type="Ensembl" id="ENSFHET00000018003.1">
    <property type="protein sequence ID" value="ENSFHEP00000028400.1"/>
    <property type="gene ID" value="ENSFHEG00000012499.1"/>
</dbReference>
<dbReference type="GeneTree" id="ENSGT01030000234841"/>
<keyword evidence="1" id="KW-0472">Membrane</keyword>
<dbReference type="Proteomes" id="UP000265000">
    <property type="component" value="Unplaced"/>
</dbReference>
<reference evidence="3" key="2">
    <citation type="submission" date="2025-05" db="UniProtKB">
        <authorList>
            <consortium name="Ensembl"/>
        </authorList>
    </citation>
    <scope>IDENTIFICATION</scope>
</reference>
<feature type="transmembrane region" description="Helical" evidence="1">
    <location>
        <begin position="50"/>
        <end position="69"/>
    </location>
</feature>
<evidence type="ECO:0000313" key="3">
    <source>
        <dbReference type="Ensembl" id="ENSFHEP00000028400.1"/>
    </source>
</evidence>
<sequence>MEPSGESSVRYDRWSENNINMNVEASQSTARRLYNRACAGRTGIVVKTTGLLAALAVIYIIGYVTGYYIHQCQ</sequence>
<keyword evidence="1" id="KW-0812">Transmembrane</keyword>
<evidence type="ECO:0000313" key="4">
    <source>
        <dbReference type="Proteomes" id="UP000265000"/>
    </source>
</evidence>
<evidence type="ECO:0000256" key="1">
    <source>
        <dbReference type="SAM" id="Phobius"/>
    </source>
</evidence>
<protein>
    <submittedName>
        <fullName evidence="2">Small integral membrane protein 1</fullName>
    </submittedName>
</protein>
<accession>A0A147AC36</accession>